<proteinExistence type="predicted"/>
<sequence>MNSGETRLFSSGAADYSGEKPGFLSRTNIKNLWLGTYMATCFHI</sequence>
<organism evidence="1 2">
    <name type="scientific">Desulfonema magnum</name>
    <dbReference type="NCBI Taxonomy" id="45655"/>
    <lineage>
        <taxon>Bacteria</taxon>
        <taxon>Pseudomonadati</taxon>
        <taxon>Thermodesulfobacteriota</taxon>
        <taxon>Desulfobacteria</taxon>
        <taxon>Desulfobacterales</taxon>
        <taxon>Desulfococcaceae</taxon>
        <taxon>Desulfonema</taxon>
    </lineage>
</organism>
<dbReference type="AlphaFoldDB" id="A0A975BSP2"/>
<reference evidence="1" key="1">
    <citation type="journal article" date="2021" name="Microb. Physiol.">
        <title>Proteogenomic Insights into the Physiology of Marine, Sulfate-Reducing, Filamentous Desulfonema limicola and Desulfonema magnum.</title>
        <authorList>
            <person name="Schnaars V."/>
            <person name="Wohlbrand L."/>
            <person name="Scheve S."/>
            <person name="Hinrichs C."/>
            <person name="Reinhardt R."/>
            <person name="Rabus R."/>
        </authorList>
    </citation>
    <scope>NUCLEOTIDE SEQUENCE</scope>
    <source>
        <strain evidence="1">4be13</strain>
    </source>
</reference>
<dbReference type="KEGG" id="dmm:dnm_069550"/>
<evidence type="ECO:0000313" key="1">
    <source>
        <dbReference type="EMBL" id="QTA90893.1"/>
    </source>
</evidence>
<gene>
    <name evidence="1" type="ORF">dnm_069550</name>
</gene>
<accession>A0A975BSP2</accession>
<protein>
    <submittedName>
        <fullName evidence="1">Uncharacterized protein</fullName>
    </submittedName>
</protein>
<keyword evidence="2" id="KW-1185">Reference proteome</keyword>
<evidence type="ECO:0000313" key="2">
    <source>
        <dbReference type="Proteomes" id="UP000663722"/>
    </source>
</evidence>
<dbReference type="Proteomes" id="UP000663722">
    <property type="component" value="Chromosome"/>
</dbReference>
<name>A0A975BSP2_9BACT</name>
<dbReference type="EMBL" id="CP061800">
    <property type="protein sequence ID" value="QTA90893.1"/>
    <property type="molecule type" value="Genomic_DNA"/>
</dbReference>